<dbReference type="Proteomes" id="UP000652219">
    <property type="component" value="Unassembled WGS sequence"/>
</dbReference>
<name>A0A8H6J923_9PEZI</name>
<evidence type="ECO:0000256" key="1">
    <source>
        <dbReference type="SAM" id="MobiDB-lite"/>
    </source>
</evidence>
<gene>
    <name evidence="2" type="ORF">CSOJ01_07282</name>
</gene>
<proteinExistence type="predicted"/>
<keyword evidence="3" id="KW-1185">Reference proteome</keyword>
<accession>A0A8H6J923</accession>
<comment type="caution">
    <text evidence="2">The sequence shown here is derived from an EMBL/GenBank/DDBJ whole genome shotgun (WGS) entry which is preliminary data.</text>
</comment>
<evidence type="ECO:0000313" key="3">
    <source>
        <dbReference type="Proteomes" id="UP000652219"/>
    </source>
</evidence>
<protein>
    <submittedName>
        <fullName evidence="2">Uncharacterized protein</fullName>
    </submittedName>
</protein>
<feature type="region of interest" description="Disordered" evidence="1">
    <location>
        <begin position="372"/>
        <end position="393"/>
    </location>
</feature>
<organism evidence="2 3">
    <name type="scientific">Colletotrichum sojae</name>
    <dbReference type="NCBI Taxonomy" id="2175907"/>
    <lineage>
        <taxon>Eukaryota</taxon>
        <taxon>Fungi</taxon>
        <taxon>Dikarya</taxon>
        <taxon>Ascomycota</taxon>
        <taxon>Pezizomycotina</taxon>
        <taxon>Sordariomycetes</taxon>
        <taxon>Hypocreomycetidae</taxon>
        <taxon>Glomerellales</taxon>
        <taxon>Glomerellaceae</taxon>
        <taxon>Colletotrichum</taxon>
        <taxon>Colletotrichum orchidearum species complex</taxon>
    </lineage>
</organism>
<reference evidence="2 3" key="1">
    <citation type="journal article" date="2020" name="Phytopathology">
        <title>Genome Sequence Resources of Colletotrichum truncatum, C. plurivorum, C. musicola, and C. sojae: Four Species Pathogenic to Soybean (Glycine max).</title>
        <authorList>
            <person name="Rogerio F."/>
            <person name="Boufleur T.R."/>
            <person name="Ciampi-Guillardi M."/>
            <person name="Sukno S.A."/>
            <person name="Thon M.R."/>
            <person name="Massola Junior N.S."/>
            <person name="Baroncelli R."/>
        </authorList>
    </citation>
    <scope>NUCLEOTIDE SEQUENCE [LARGE SCALE GENOMIC DNA]</scope>
    <source>
        <strain evidence="2 3">LFN0009</strain>
    </source>
</reference>
<dbReference type="AlphaFoldDB" id="A0A8H6J923"/>
<sequence length="462" mass="49867">MFFLCKPEQPSLPPPPRPKCMVHGCTRRVIKCEPNGKGKGAVMLSEYCKDHACRQRLDVKMCSNRKVEGMTRYCEDHRRCGSEGCNRLRVCADSTQEYPYCQKHICSVDGCHQKRAPGSKMCVHHTPTCLIPGCGLPRTDGGLYCDAHTCTDLECDDVISGGNWCKGHRTCRKTGCDQPRAVTPGGKCEEVCWKHLPTACRSPGCTTLVSGGVKLCGLHKCTYPPCPGPKDNDKDVSRIYCSSHTCEHSSCPQPISNPSDPSTSRYCITHTCKTANCPQPSKPGSVHCLLHGCHHPNCSSPRPSDPLSVYCATHTCRAGGCTGQARSEGGYCATHACGVPGCPGLRTGEEDLCSPHSAAAAAAAGYTLYHHPPPPTPAASSVGPAKHHTTYIGPTEEALGLRLREERERMECAARLDREMRAWGAAARGGGVHVDRRSRAERMRSCDSAMGLASPSDYTLVS</sequence>
<evidence type="ECO:0000313" key="2">
    <source>
        <dbReference type="EMBL" id="KAF6808814.1"/>
    </source>
</evidence>
<dbReference type="EMBL" id="WIGN01000111">
    <property type="protein sequence ID" value="KAF6808814.1"/>
    <property type="molecule type" value="Genomic_DNA"/>
</dbReference>